<evidence type="ECO:0000313" key="3">
    <source>
        <dbReference type="Proteomes" id="UP000694863"/>
    </source>
</evidence>
<dbReference type="Pfam" id="PF12937">
    <property type="entry name" value="F-box-like"/>
    <property type="match status" value="1"/>
</dbReference>
<feature type="domain" description="F-box" evidence="2">
    <location>
        <begin position="30"/>
        <end position="77"/>
    </location>
</feature>
<comment type="function">
    <text evidence="1">Substrate recognition component of a SCF (SKP1-CUL1-F-box protein) E3 ubiquitin-protein ligase complex which mediates the ubiquitination and subsequent proteasomal degradation of target proteins and plays a role in several biological processes such as cell cycle, cell proliferation, or maintenance of chromosome stability. Ubiquitinates mTORC1-bound TTI1 and TELO2 when they are phosphorylated by CK2 following growth factor deprivation, leading to their degradation. In contrast, does not mediate ubiquitination of TTI1 and TELO2 when they are part of the mTORC2 complex. As a consequence, mTORC1 is inactivated to restrain cell growth and protein translation, while mTORC2 is the activated due to the relief of feedback inhibition by mTORC1. Plays a role in maintaining epithelial cell survival by regulating the turn-over of chromatin modulator PRMT4 through ubiquitination and degradation by the proteasomal pathway. Regulates also PPARgamma stability by facilitating PPARgamma/PPARG ubiquitination and thereby plays a role in adipocyte differentiation.</text>
</comment>
<reference evidence="4" key="1">
    <citation type="submission" date="2025-08" db="UniProtKB">
        <authorList>
            <consortium name="RefSeq"/>
        </authorList>
    </citation>
    <scope>IDENTIFICATION</scope>
</reference>
<dbReference type="RefSeq" id="XP_004710307.1">
    <property type="nucleotide sequence ID" value="XM_004710250.2"/>
</dbReference>
<dbReference type="InterPro" id="IPR001810">
    <property type="entry name" value="F-box_dom"/>
</dbReference>
<dbReference type="PANTHER" id="PTHR12874">
    <property type="entry name" value="F-BOX ONLY PROTEIN 48-RELATED"/>
    <property type="match status" value="1"/>
</dbReference>
<dbReference type="SMART" id="SM00256">
    <property type="entry name" value="FBOX"/>
    <property type="match status" value="1"/>
</dbReference>
<gene>
    <name evidence="4" type="primary">FBXO48</name>
</gene>
<dbReference type="Gene3D" id="1.20.1280.50">
    <property type="match status" value="1"/>
</dbReference>
<protein>
    <recommendedName>
        <fullName evidence="1">F-box only protein</fullName>
    </recommendedName>
</protein>
<comment type="pathway">
    <text evidence="1">Protein modification; protein ubiquitination.</text>
</comment>
<evidence type="ECO:0000313" key="4">
    <source>
        <dbReference type="RefSeq" id="XP_004710307.1"/>
    </source>
</evidence>
<dbReference type="SUPFAM" id="SSF81383">
    <property type="entry name" value="F-box domain"/>
    <property type="match status" value="1"/>
</dbReference>
<dbReference type="Proteomes" id="UP000694863">
    <property type="component" value="Unplaced"/>
</dbReference>
<keyword evidence="1" id="KW-0963">Cytoplasm</keyword>
<evidence type="ECO:0000256" key="1">
    <source>
        <dbReference type="RuleBase" id="RU369085"/>
    </source>
</evidence>
<proteinExistence type="predicted"/>
<dbReference type="GeneID" id="101663846"/>
<evidence type="ECO:0000259" key="2">
    <source>
        <dbReference type="PROSITE" id="PS50181"/>
    </source>
</evidence>
<dbReference type="PANTHER" id="PTHR12874:SF9">
    <property type="entry name" value="F-BOX ONLY PROTEIN 48"/>
    <property type="match status" value="1"/>
</dbReference>
<sequence>MPRNSRNNSGARVSVINVNCGAAEEKENQKSYIECMPPEIMLHIFGWLDPQSLCTATMVCKRWNDIVKENESLWKQHCEAMKDVCQKEVDADIQNDYSWKATLWRNYRKHQVKRAWLSGRYSNIDSPSGLPGQSMCPMDAETWGEILEVELKRKNYKQPVNLRV</sequence>
<dbReference type="RefSeq" id="XP_045150106.1">
    <property type="nucleotide sequence ID" value="XM_045294171.1"/>
</dbReference>
<organism evidence="3 4">
    <name type="scientific">Echinops telfairi</name>
    <name type="common">Lesser hedgehog tenrec</name>
    <dbReference type="NCBI Taxonomy" id="9371"/>
    <lineage>
        <taxon>Eukaryota</taxon>
        <taxon>Metazoa</taxon>
        <taxon>Chordata</taxon>
        <taxon>Craniata</taxon>
        <taxon>Vertebrata</taxon>
        <taxon>Euteleostomi</taxon>
        <taxon>Mammalia</taxon>
        <taxon>Eutheria</taxon>
        <taxon>Afrotheria</taxon>
        <taxon>Tenrecidae</taxon>
        <taxon>Tenrecinae</taxon>
        <taxon>Echinops</taxon>
    </lineage>
</organism>
<dbReference type="PROSITE" id="PS50181">
    <property type="entry name" value="FBOX"/>
    <property type="match status" value="1"/>
</dbReference>
<accession>A0ABM0IXU5</accession>
<comment type="subunit">
    <text evidence="1">Part of the SCF (SKP1-CUL1-F-box) E3 ubiquitin-protein ligase complex SCF(FBXO9) composed of CUL1, SKP1, RBX1 and FBXO9. Interacts with TTI1 and TELO2; when TTI1 and TELO2 are phosphorylated by CK2.</text>
</comment>
<name>A0ABM0IXU5_ECHTE</name>
<comment type="subcellular location">
    <subcellularLocation>
        <location evidence="1">Cytoplasm</location>
    </subcellularLocation>
</comment>
<keyword evidence="1" id="KW-0833">Ubl conjugation pathway</keyword>
<keyword evidence="3" id="KW-1185">Reference proteome</keyword>
<dbReference type="InterPro" id="IPR036047">
    <property type="entry name" value="F-box-like_dom_sf"/>
</dbReference>